<dbReference type="InterPro" id="IPR005135">
    <property type="entry name" value="Endo/exonuclease/phosphatase"/>
</dbReference>
<reference evidence="4" key="1">
    <citation type="submission" date="2025-08" db="UniProtKB">
        <authorList>
            <consortium name="RefSeq"/>
        </authorList>
    </citation>
    <scope>IDENTIFICATION</scope>
</reference>
<dbReference type="PANTHER" id="PTHR14859:SF0">
    <property type="entry name" value="ENDONUCLEASE_EXONUCLEASE_PHOSPHATASE FAMILY PROTEIN, EXPRESSED"/>
    <property type="match status" value="1"/>
</dbReference>
<dbReference type="GO" id="GO:0006506">
    <property type="term" value="P:GPI anchor biosynthetic process"/>
    <property type="evidence" value="ECO:0007669"/>
    <property type="project" value="TreeGrafter"/>
</dbReference>
<proteinExistence type="predicted"/>
<name>A0AAJ6UQV0_POPEU</name>
<feature type="region of interest" description="Disordered" evidence="1">
    <location>
        <begin position="487"/>
        <end position="518"/>
    </location>
</feature>
<sequence>MVSLPAIISATFLLLNSHPFSTMLKLLNKRLRRLYSRFRRRIGRGSRRKVVIKKFGKSNSESQNNIKVEPAINGSAAVHPNGQLGEEKPIKLATFNAALFSMAPAVPKTENPSSVDYEGEEFADTRRPINSNKLRAQSANDRPKSILKQSPLHPNCIDGNENLSKQQKFAKSKLRVSINLPDNEISLLRNRQLSFREEEKEGASSVNISRILRGKAPMRPKSVSFARNTGNDGIDGESYRSTRTVLQVLKELDADILALQDVKAEEEKAMKPLSDLAAALGMNYVFAESWAPEYGNAILSKWPIKRWKVQKIFDDTDFRNVLKATIDVPKAGEVNFHCTHLDHLDENWRMKQIDAIIQSSDAPHILAGGLNSLDETDYSEERWTDIVKYYEEMGKPTPKVEVMSFMKSKHYSDAKDYAGECESVVILAKGQNVQGTCKYGTRVDYILASPNSPYKFVPGSYSVFSSKGTSDHHIVKVDIVKARCSSQEKTARKKRQPKQKVVKVTDSSPTKGIWKTHT</sequence>
<dbReference type="KEGG" id="peu:105132076"/>
<feature type="region of interest" description="Disordered" evidence="1">
    <location>
        <begin position="109"/>
        <end position="154"/>
    </location>
</feature>
<evidence type="ECO:0000313" key="3">
    <source>
        <dbReference type="Proteomes" id="UP000694918"/>
    </source>
</evidence>
<dbReference type="Gene3D" id="3.60.10.10">
    <property type="entry name" value="Endonuclease/exonuclease/phosphatase"/>
    <property type="match status" value="1"/>
</dbReference>
<evidence type="ECO:0000259" key="2">
    <source>
        <dbReference type="Pfam" id="PF03372"/>
    </source>
</evidence>
<dbReference type="GO" id="GO:0003824">
    <property type="term" value="F:catalytic activity"/>
    <property type="evidence" value="ECO:0007669"/>
    <property type="project" value="InterPro"/>
</dbReference>
<dbReference type="Proteomes" id="UP000694918">
    <property type="component" value="Unplaced"/>
</dbReference>
<dbReference type="InterPro" id="IPR036691">
    <property type="entry name" value="Endo/exonu/phosph_ase_sf"/>
</dbReference>
<dbReference type="GeneID" id="105132076"/>
<evidence type="ECO:0000256" key="1">
    <source>
        <dbReference type="SAM" id="MobiDB-lite"/>
    </source>
</evidence>
<dbReference type="Pfam" id="PF03372">
    <property type="entry name" value="Exo_endo_phos"/>
    <property type="match status" value="1"/>
</dbReference>
<feature type="compositionally biased region" description="Basic residues" evidence="1">
    <location>
        <begin position="491"/>
        <end position="501"/>
    </location>
</feature>
<accession>A0AAJ6UQV0</accession>
<evidence type="ECO:0000313" key="4">
    <source>
        <dbReference type="RefSeq" id="XP_011033662.1"/>
    </source>
</evidence>
<protein>
    <submittedName>
        <fullName evidence="4">Uncharacterized protein LOC105132076</fullName>
    </submittedName>
</protein>
<feature type="domain" description="Endonuclease/exonuclease/phosphatase" evidence="2">
    <location>
        <begin position="240"/>
        <end position="472"/>
    </location>
</feature>
<dbReference type="FunFam" id="3.60.10.10:FF:000045">
    <property type="entry name" value="Endonuclease/exonuclease/phosphatase family protein"/>
    <property type="match status" value="1"/>
</dbReference>
<keyword evidence="3" id="KW-1185">Reference proteome</keyword>
<dbReference type="PANTHER" id="PTHR14859">
    <property type="entry name" value="CALCOFLUOR WHITE HYPERSENSITIVE PROTEIN PRECURSOR"/>
    <property type="match status" value="1"/>
</dbReference>
<dbReference type="SUPFAM" id="SSF56219">
    <property type="entry name" value="DNase I-like"/>
    <property type="match status" value="1"/>
</dbReference>
<dbReference type="InterPro" id="IPR051916">
    <property type="entry name" value="GPI-anchor_lipid_remodeler"/>
</dbReference>
<organism evidence="3 4">
    <name type="scientific">Populus euphratica</name>
    <name type="common">Euphrates poplar</name>
    <dbReference type="NCBI Taxonomy" id="75702"/>
    <lineage>
        <taxon>Eukaryota</taxon>
        <taxon>Viridiplantae</taxon>
        <taxon>Streptophyta</taxon>
        <taxon>Embryophyta</taxon>
        <taxon>Tracheophyta</taxon>
        <taxon>Spermatophyta</taxon>
        <taxon>Magnoliopsida</taxon>
        <taxon>eudicotyledons</taxon>
        <taxon>Gunneridae</taxon>
        <taxon>Pentapetalae</taxon>
        <taxon>rosids</taxon>
        <taxon>fabids</taxon>
        <taxon>Malpighiales</taxon>
        <taxon>Salicaceae</taxon>
        <taxon>Saliceae</taxon>
        <taxon>Populus</taxon>
    </lineage>
</organism>
<gene>
    <name evidence="4" type="primary">LOC105132076</name>
</gene>
<dbReference type="RefSeq" id="XP_011033662.1">
    <property type="nucleotide sequence ID" value="XM_011035360.1"/>
</dbReference>
<dbReference type="GO" id="GO:0016020">
    <property type="term" value="C:membrane"/>
    <property type="evidence" value="ECO:0007669"/>
    <property type="project" value="GOC"/>
</dbReference>
<dbReference type="AlphaFoldDB" id="A0AAJ6UQV0"/>
<feature type="compositionally biased region" description="Polar residues" evidence="1">
    <location>
        <begin position="128"/>
        <end position="140"/>
    </location>
</feature>
<dbReference type="GO" id="GO:0005783">
    <property type="term" value="C:endoplasmic reticulum"/>
    <property type="evidence" value="ECO:0007669"/>
    <property type="project" value="TreeGrafter"/>
</dbReference>